<gene>
    <name evidence="2" type="ORF">SAMN05660836_02464</name>
</gene>
<sequence length="276" mass="32520">MIPEWKTNFLYFSELLPEKHPRFWGRLKDILKEEAIKYSFLPFTKDIWCRDYMPVQISKTEFVQFRYDPDYLKDRKYCQLKTEPAPINNALQISPLYSELILDGGNIIYSSDTAILTDKIFKENHSINRDELIKTIQRSLMVKNIYILPRQPYDIYGHADGMVRFIDDNTILINDLSNESTTYQRKLKSALSRIPFNIIPLTVPIKHRFYWAYINYIHIGNSIILPVVGHEVEKIVLKQFKTIFPDCNIRTINAREILLKGGGLHCISWNVKLPFK</sequence>
<dbReference type="Pfam" id="PF04371">
    <property type="entry name" value="PAD_porph"/>
    <property type="match status" value="1"/>
</dbReference>
<reference evidence="2 3" key="1">
    <citation type="submission" date="2016-10" db="EMBL/GenBank/DDBJ databases">
        <authorList>
            <person name="de Groot N.N."/>
        </authorList>
    </citation>
    <scope>NUCLEOTIDE SEQUENCE [LARGE SCALE GENOMIC DNA]</scope>
    <source>
        <strain evidence="2 3">DSM 9990</strain>
    </source>
</reference>
<dbReference type="STRING" id="39841.SAMN05660836_02464"/>
<proteinExistence type="predicted"/>
<dbReference type="GO" id="GO:0004668">
    <property type="term" value="F:protein-arginine deiminase activity"/>
    <property type="evidence" value="ECO:0007669"/>
    <property type="project" value="InterPro"/>
</dbReference>
<evidence type="ECO:0000256" key="1">
    <source>
        <dbReference type="ARBA" id="ARBA00022801"/>
    </source>
</evidence>
<dbReference type="Gene3D" id="3.75.10.10">
    <property type="entry name" value="L-arginine/glycine Amidinotransferase, Chain A"/>
    <property type="match status" value="1"/>
</dbReference>
<keyword evidence="1" id="KW-0378">Hydrolase</keyword>
<dbReference type="PANTHER" id="PTHR31377:SF0">
    <property type="entry name" value="AGMATINE DEIMINASE-RELATED"/>
    <property type="match status" value="1"/>
</dbReference>
<name>A0A1I4VTN9_9BACT</name>
<dbReference type="GO" id="GO:0009446">
    <property type="term" value="P:putrescine biosynthetic process"/>
    <property type="evidence" value="ECO:0007669"/>
    <property type="project" value="InterPro"/>
</dbReference>
<keyword evidence="3" id="KW-1185">Reference proteome</keyword>
<evidence type="ECO:0000313" key="2">
    <source>
        <dbReference type="EMBL" id="SFN04552.1"/>
    </source>
</evidence>
<evidence type="ECO:0000313" key="3">
    <source>
        <dbReference type="Proteomes" id="UP000199611"/>
    </source>
</evidence>
<dbReference type="SUPFAM" id="SSF55909">
    <property type="entry name" value="Pentein"/>
    <property type="match status" value="1"/>
</dbReference>
<organism evidence="2 3">
    <name type="scientific">Thermodesulforhabdus norvegica</name>
    <dbReference type="NCBI Taxonomy" id="39841"/>
    <lineage>
        <taxon>Bacteria</taxon>
        <taxon>Pseudomonadati</taxon>
        <taxon>Thermodesulfobacteriota</taxon>
        <taxon>Syntrophobacteria</taxon>
        <taxon>Syntrophobacterales</taxon>
        <taxon>Thermodesulforhabdaceae</taxon>
        <taxon>Thermodesulforhabdus</taxon>
    </lineage>
</organism>
<dbReference type="Proteomes" id="UP000199611">
    <property type="component" value="Unassembled WGS sequence"/>
</dbReference>
<dbReference type="EMBL" id="FOUU01000011">
    <property type="protein sequence ID" value="SFN04552.1"/>
    <property type="molecule type" value="Genomic_DNA"/>
</dbReference>
<dbReference type="InterPro" id="IPR007466">
    <property type="entry name" value="Peptidyl-Arg-deiminase_porph"/>
</dbReference>
<dbReference type="AlphaFoldDB" id="A0A1I4VTN9"/>
<accession>A0A1I4VTN9</accession>
<protein>
    <submittedName>
        <fullName evidence="2">Porphyromonas-type peptidyl-arginine deiminase</fullName>
    </submittedName>
</protein>
<dbReference type="PANTHER" id="PTHR31377">
    <property type="entry name" value="AGMATINE DEIMINASE-RELATED"/>
    <property type="match status" value="1"/>
</dbReference>